<keyword evidence="6" id="KW-0460">Magnesium</keyword>
<dbReference type="Gene3D" id="3.30.1840.10">
    <property type="entry name" value="Polyphosphate kinase middle domain"/>
    <property type="match status" value="1"/>
</dbReference>
<feature type="domain" description="Polyphosphate kinase C-terminal" evidence="11">
    <location>
        <begin position="617"/>
        <end position="776"/>
    </location>
</feature>
<dbReference type="EC" id="2.7.4.1" evidence="6 7"/>
<keyword evidence="14" id="KW-1185">Reference proteome</keyword>
<feature type="region of interest" description="Disordered" evidence="8">
    <location>
        <begin position="1"/>
        <end position="80"/>
    </location>
</feature>
<dbReference type="Gene3D" id="3.30.870.10">
    <property type="entry name" value="Endonuclease Chain A"/>
    <property type="match status" value="2"/>
</dbReference>
<feature type="compositionally biased region" description="Low complexity" evidence="8">
    <location>
        <begin position="70"/>
        <end position="80"/>
    </location>
</feature>
<dbReference type="AlphaFoldDB" id="A0A6N8IGF6"/>
<comment type="cofactor">
    <cofactor evidence="6">
        <name>Mg(2+)</name>
        <dbReference type="ChEBI" id="CHEBI:18420"/>
    </cofactor>
</comment>
<keyword evidence="4 6" id="KW-0418">Kinase</keyword>
<feature type="binding site" evidence="6">
    <location>
        <position position="488"/>
    </location>
    <ligand>
        <name>Mg(2+)</name>
        <dbReference type="ChEBI" id="CHEBI:18420"/>
    </ligand>
</feature>
<feature type="compositionally biased region" description="Basic and acidic residues" evidence="8">
    <location>
        <begin position="31"/>
        <end position="44"/>
    </location>
</feature>
<evidence type="ECO:0000259" key="12">
    <source>
        <dbReference type="Pfam" id="PF17941"/>
    </source>
</evidence>
<comment type="catalytic activity">
    <reaction evidence="6 7">
        <text>[phosphate](n) + ATP = [phosphate](n+1) + ADP</text>
        <dbReference type="Rhea" id="RHEA:19573"/>
        <dbReference type="Rhea" id="RHEA-COMP:9859"/>
        <dbReference type="Rhea" id="RHEA-COMP:14280"/>
        <dbReference type="ChEBI" id="CHEBI:16838"/>
        <dbReference type="ChEBI" id="CHEBI:30616"/>
        <dbReference type="ChEBI" id="CHEBI:456216"/>
        <dbReference type="EC" id="2.7.4.1"/>
    </reaction>
</comment>
<organism evidence="13 14">
    <name type="scientific">Gordonibacter urolithinfaciens</name>
    <dbReference type="NCBI Taxonomy" id="1335613"/>
    <lineage>
        <taxon>Bacteria</taxon>
        <taxon>Bacillati</taxon>
        <taxon>Actinomycetota</taxon>
        <taxon>Coriobacteriia</taxon>
        <taxon>Eggerthellales</taxon>
        <taxon>Eggerthellaceae</taxon>
        <taxon>Gordonibacter</taxon>
    </lineage>
</organism>
<evidence type="ECO:0000259" key="9">
    <source>
        <dbReference type="Pfam" id="PF02503"/>
    </source>
</evidence>
<keyword evidence="6" id="KW-0479">Metal-binding</keyword>
<evidence type="ECO:0000256" key="6">
    <source>
        <dbReference type="HAMAP-Rule" id="MF_00347"/>
    </source>
</evidence>
<evidence type="ECO:0000256" key="5">
    <source>
        <dbReference type="ARBA" id="ARBA00022840"/>
    </source>
</evidence>
<dbReference type="InterPro" id="IPR036832">
    <property type="entry name" value="PPK_N_dom_sf"/>
</dbReference>
<dbReference type="Gene3D" id="1.20.58.310">
    <property type="entry name" value="Polyphosphate kinase N-terminal domain"/>
    <property type="match status" value="1"/>
</dbReference>
<dbReference type="GO" id="GO:0005524">
    <property type="term" value="F:ATP binding"/>
    <property type="evidence" value="ECO:0007669"/>
    <property type="project" value="UniProtKB-KW"/>
</dbReference>
<dbReference type="PANTHER" id="PTHR30218">
    <property type="entry name" value="POLYPHOSPHATE KINASE"/>
    <property type="match status" value="1"/>
</dbReference>
<dbReference type="InterPro" id="IPR003414">
    <property type="entry name" value="PP_kinase"/>
</dbReference>
<feature type="compositionally biased region" description="Low complexity" evidence="8">
    <location>
        <begin position="886"/>
        <end position="919"/>
    </location>
</feature>
<feature type="active site" description="Phosphohistidine intermediate" evidence="6">
    <location>
        <position position="548"/>
    </location>
</feature>
<evidence type="ECO:0000256" key="4">
    <source>
        <dbReference type="ARBA" id="ARBA00022777"/>
    </source>
</evidence>
<feature type="binding site" evidence="6">
    <location>
        <position position="122"/>
    </location>
    <ligand>
        <name>ATP</name>
        <dbReference type="ChEBI" id="CHEBI:30616"/>
    </ligand>
</feature>
<dbReference type="RefSeq" id="WP_087191081.1">
    <property type="nucleotide sequence ID" value="NZ_DBFAKL010000061.1"/>
</dbReference>
<dbReference type="GO" id="GO:0008976">
    <property type="term" value="F:polyphosphate kinase activity"/>
    <property type="evidence" value="ECO:0007669"/>
    <property type="project" value="UniProtKB-UniRule"/>
</dbReference>
<dbReference type="Pfam" id="PF17941">
    <property type="entry name" value="PP_kinase_C_1"/>
    <property type="match status" value="1"/>
</dbReference>
<name>A0A6N8IGF6_9ACTN</name>
<comment type="PTM">
    <text evidence="6 7">An intermediate of this reaction is the autophosphorylated ppk in which a phosphate is covalently linked to a histidine residue through a N-P bond.</text>
</comment>
<dbReference type="SUPFAM" id="SSF143724">
    <property type="entry name" value="PHP14-like"/>
    <property type="match status" value="1"/>
</dbReference>
<feature type="domain" description="Polyphosphate kinase N-terminal" evidence="10">
    <location>
        <begin position="85"/>
        <end position="188"/>
    </location>
</feature>
<keyword evidence="5 6" id="KW-0067">ATP-binding</keyword>
<dbReference type="InterPro" id="IPR025200">
    <property type="entry name" value="PPK_C_dom2"/>
</dbReference>
<keyword evidence="2 6" id="KW-0808">Transferase</keyword>
<dbReference type="InterPro" id="IPR041108">
    <property type="entry name" value="PP_kinase_C_1"/>
</dbReference>
<dbReference type="HAMAP" id="MF_00347">
    <property type="entry name" value="Polyphosphate_kinase"/>
    <property type="match status" value="1"/>
</dbReference>
<dbReference type="InterPro" id="IPR036830">
    <property type="entry name" value="PP_kinase_middle_dom_sf"/>
</dbReference>
<feature type="binding site" evidence="6">
    <location>
        <position position="677"/>
    </location>
    <ligand>
        <name>ATP</name>
        <dbReference type="ChEBI" id="CHEBI:30616"/>
    </ligand>
</feature>
<dbReference type="Pfam" id="PF13090">
    <property type="entry name" value="PP_kinase_C"/>
    <property type="match status" value="1"/>
</dbReference>
<comment type="similarity">
    <text evidence="6 7">Belongs to the polyphosphate kinase 1 (PPK1) family.</text>
</comment>
<comment type="function">
    <text evidence="6 7">Catalyzes the reversible transfer of the terminal phosphate of ATP to form a long-chain polyphosphate (polyP).</text>
</comment>
<feature type="domain" description="Polyphosphate kinase middle" evidence="9">
    <location>
        <begin position="199"/>
        <end position="412"/>
    </location>
</feature>
<protein>
    <recommendedName>
        <fullName evidence="6 7">Polyphosphate kinase</fullName>
        <ecNumber evidence="6 7">2.7.4.1</ecNumber>
    </recommendedName>
    <alternativeName>
        <fullName evidence="6">ATP-polyphosphate phosphotransferase</fullName>
    </alternativeName>
    <alternativeName>
        <fullName evidence="6">Polyphosphoric acid kinase</fullName>
    </alternativeName>
</protein>
<sequence>MDTPKDIPNPEETADPGAAATQAAPAAQVEAEAKRAAASSRDEIAAQADDAALADAAATQVSAPVRGEEAAQAADPGAGAAPYMQNRELSWLTFNERVLDQGADETVPLLERLNFVSIFWSNLQEFFMVRVGSLTDLSLVKKHIVDSKSGMTPAEQLDAIYARCHELYPIQERTFEEVRRLLGEHGVQHLRPDELDDGQRAWLSAYVHDNVMPFLSPQIINARHPFPHLENGALYVVVRLNDEAERQRKKEAAKAKADKDGKTDKAAVKEAKKAKNLGAEGVTLGLVPMPRQCERVIALPGKGKELAFVLLEHAIEMVAAEIFSMYTVKHTNVICVTRNADLDATEGSDEADEDYREHMKRILKKRSRLAPVRLESERPLSATLEKLLLARLNLKPHQVFSTSVPLDLGYTFGLASRLPAKERAALTNPPFSPQWPASLDRNRSLIEQVTERETLLSYPYESMDPFVQLLREAANDPAVISIKITLYRLASQSHLAEALIAAAEMGKEVTALFELRARFDESNNIEWSQRFEQAGCKVIYGFRDFKVHSKICCITRQTEHGLQHITQLGTGNYNEKTAKLYTDLSFITCDATFGRDAVEFFRNMGLENTSDNYDIMWVAPLQIKPMILAGIDTQIAHAQAGEPSGLFFKTNSITDKDVIEKLVEASQAGVPVTLFVRGISCIVPGLEGLTENVRVVSIVGRLLEHSRIYGFGPRETMKLYLSSADLMTRNMDKRIEIAWPVLNDELREQILGYLDVSLEDTAKLRELLPDKSYTPLGAFARKDGEGGTVLFDSQEFFIKQAQEHRLSAAEEAAARTANRGRGENGAQEAVLAAAQAAVEAAVGRVAEERAAQGEADGAAATAQSVARALAAAEAAAESAAEEVLAEETAVPEALPKSQPTRAPKAAPAAPTSKAMARPARPARPHKPSLLVRILSKFVR</sequence>
<evidence type="ECO:0000256" key="2">
    <source>
        <dbReference type="ARBA" id="ARBA00022679"/>
    </source>
</evidence>
<dbReference type="GO" id="GO:0006799">
    <property type="term" value="P:polyphosphate biosynthetic process"/>
    <property type="evidence" value="ECO:0007669"/>
    <property type="project" value="UniProtKB-UniRule"/>
</dbReference>
<evidence type="ECO:0000313" key="13">
    <source>
        <dbReference type="EMBL" id="MVN14480.1"/>
    </source>
</evidence>
<dbReference type="GO" id="GO:0046872">
    <property type="term" value="F:metal ion binding"/>
    <property type="evidence" value="ECO:0007669"/>
    <property type="project" value="UniProtKB-KW"/>
</dbReference>
<dbReference type="SUPFAM" id="SSF140356">
    <property type="entry name" value="PPK N-terminal domain-like"/>
    <property type="match status" value="1"/>
</dbReference>
<dbReference type="NCBIfam" id="TIGR03705">
    <property type="entry name" value="poly_P_kin"/>
    <property type="match status" value="1"/>
</dbReference>
<dbReference type="Proteomes" id="UP000468327">
    <property type="component" value="Unassembled WGS sequence"/>
</dbReference>
<dbReference type="Pfam" id="PF13089">
    <property type="entry name" value="PP_kinase_N"/>
    <property type="match status" value="1"/>
</dbReference>
<feature type="binding site" evidence="6">
    <location>
        <position position="518"/>
    </location>
    <ligand>
        <name>Mg(2+)</name>
        <dbReference type="ChEBI" id="CHEBI:18420"/>
    </ligand>
</feature>
<dbReference type="GO" id="GO:0009358">
    <property type="term" value="C:polyphosphate kinase complex"/>
    <property type="evidence" value="ECO:0007669"/>
    <property type="project" value="InterPro"/>
</dbReference>
<evidence type="ECO:0000313" key="14">
    <source>
        <dbReference type="Proteomes" id="UP000468327"/>
    </source>
</evidence>
<evidence type="ECO:0000256" key="8">
    <source>
        <dbReference type="SAM" id="MobiDB-lite"/>
    </source>
</evidence>
<evidence type="ECO:0000256" key="1">
    <source>
        <dbReference type="ARBA" id="ARBA00022553"/>
    </source>
</evidence>
<keyword evidence="1 6" id="KW-0597">Phosphoprotein</keyword>
<reference evidence="13 14" key="1">
    <citation type="submission" date="2019-11" db="EMBL/GenBank/DDBJ databases">
        <title>Whole genome shotgun sequencing (WGS) data from Adlercreutzia equolifaciens ResAG-91, Eggerthella lenta MRI-F36, MRI-F37, MRI-F40, ResAG-49, ResAG-88, ResAG-121, ResAG-145, and Gordonibacter sp. ResAG-5, ResAG-26, ResAG-43, ResAG-50, ResAG-59.</title>
        <authorList>
            <person name="Stoll D.A."/>
            <person name="Danylec N."/>
            <person name="Franz C.M.A.P."/>
            <person name="Huch M."/>
        </authorList>
    </citation>
    <scope>NUCLEOTIDE SEQUENCE [LARGE SCALE GENOMIC DNA]</scope>
    <source>
        <strain evidence="13 14">ResAG-59</strain>
    </source>
</reference>
<feature type="binding site" evidence="6">
    <location>
        <position position="705"/>
    </location>
    <ligand>
        <name>ATP</name>
        <dbReference type="ChEBI" id="CHEBI:30616"/>
    </ligand>
</feature>
<feature type="domain" description="Polyphosphate kinase C-terminal" evidence="12">
    <location>
        <begin position="445"/>
        <end position="604"/>
    </location>
</feature>
<evidence type="ECO:0000259" key="10">
    <source>
        <dbReference type="Pfam" id="PF13089"/>
    </source>
</evidence>
<keyword evidence="3 6" id="KW-0547">Nucleotide-binding</keyword>
<dbReference type="Pfam" id="PF02503">
    <property type="entry name" value="PP_kinase"/>
    <property type="match status" value="1"/>
</dbReference>
<dbReference type="SUPFAM" id="SSF56024">
    <property type="entry name" value="Phospholipase D/nuclease"/>
    <property type="match status" value="2"/>
</dbReference>
<comment type="caution">
    <text evidence="13">The sequence shown here is derived from an EMBL/GenBank/DDBJ whole genome shotgun (WGS) entry which is preliminary data.</text>
</comment>
<dbReference type="InterPro" id="IPR024953">
    <property type="entry name" value="PP_kinase_middle"/>
</dbReference>
<feature type="compositionally biased region" description="Low complexity" evidence="8">
    <location>
        <begin position="15"/>
        <end position="30"/>
    </location>
</feature>
<dbReference type="InterPro" id="IPR025198">
    <property type="entry name" value="PPK_N_dom"/>
</dbReference>
<feature type="binding site" evidence="6">
    <location>
        <position position="581"/>
    </location>
    <ligand>
        <name>ATP</name>
        <dbReference type="ChEBI" id="CHEBI:30616"/>
    </ligand>
</feature>
<dbReference type="PANTHER" id="PTHR30218:SF0">
    <property type="entry name" value="POLYPHOSPHATE KINASE"/>
    <property type="match status" value="1"/>
</dbReference>
<dbReference type="EMBL" id="WPOC01000004">
    <property type="protein sequence ID" value="MVN14480.1"/>
    <property type="molecule type" value="Genomic_DNA"/>
</dbReference>
<gene>
    <name evidence="13" type="primary">ppk1</name>
    <name evidence="6" type="synonym">ppk</name>
    <name evidence="13" type="ORF">GO738_03780</name>
</gene>
<feature type="compositionally biased region" description="Low complexity" evidence="8">
    <location>
        <begin position="45"/>
        <end position="58"/>
    </location>
</feature>
<feature type="region of interest" description="Disordered" evidence="8">
    <location>
        <begin position="883"/>
        <end position="926"/>
    </location>
</feature>
<accession>A0A6N8IGF6</accession>
<evidence type="ECO:0000259" key="11">
    <source>
        <dbReference type="Pfam" id="PF13090"/>
    </source>
</evidence>
<evidence type="ECO:0000256" key="7">
    <source>
        <dbReference type="RuleBase" id="RU003800"/>
    </source>
</evidence>
<evidence type="ECO:0000256" key="3">
    <source>
        <dbReference type="ARBA" id="ARBA00022741"/>
    </source>
</evidence>
<proteinExistence type="inferred from homology"/>